<dbReference type="EMBL" id="GL379822">
    <property type="protein sequence ID" value="EGT48184.1"/>
    <property type="molecule type" value="Genomic_DNA"/>
</dbReference>
<dbReference type="InterPro" id="IPR029021">
    <property type="entry name" value="Prot-tyrosine_phosphatase-like"/>
</dbReference>
<feature type="region of interest" description="Disordered" evidence="1">
    <location>
        <begin position="35"/>
        <end position="71"/>
    </location>
</feature>
<dbReference type="HOGENOM" id="CLU_083116_0_0_1"/>
<dbReference type="AlphaFoldDB" id="G0MZJ4"/>
<evidence type="ECO:0000256" key="1">
    <source>
        <dbReference type="SAM" id="MobiDB-lite"/>
    </source>
</evidence>
<dbReference type="InParanoid" id="G0MZJ4"/>
<dbReference type="FunCoup" id="G0MZJ4">
    <property type="interactions" value="1899"/>
</dbReference>
<dbReference type="OrthoDB" id="5806226at2759"/>
<evidence type="ECO:0000313" key="2">
    <source>
        <dbReference type="EMBL" id="EGT48184.1"/>
    </source>
</evidence>
<dbReference type="OMA" id="IAEYMYI"/>
<dbReference type="eggNOG" id="ENOG502THDB">
    <property type="taxonomic scope" value="Eukaryota"/>
</dbReference>
<protein>
    <submittedName>
        <fullName evidence="2">Uncharacterized protein</fullName>
    </submittedName>
</protein>
<gene>
    <name evidence="2" type="ORF">CAEBREN_20088</name>
</gene>
<dbReference type="Proteomes" id="UP000008068">
    <property type="component" value="Unassembled WGS sequence"/>
</dbReference>
<accession>G0MZJ4</accession>
<evidence type="ECO:0000313" key="3">
    <source>
        <dbReference type="Proteomes" id="UP000008068"/>
    </source>
</evidence>
<name>G0MZJ4_CAEBE</name>
<reference evidence="3" key="1">
    <citation type="submission" date="2011-07" db="EMBL/GenBank/DDBJ databases">
        <authorList>
            <consortium name="Caenorhabditis brenneri Sequencing and Analysis Consortium"/>
            <person name="Wilson R.K."/>
        </authorList>
    </citation>
    <scope>NUCLEOTIDE SEQUENCE [LARGE SCALE GENOMIC DNA]</scope>
    <source>
        <strain evidence="3">PB2801</strain>
    </source>
</reference>
<dbReference type="Gene3D" id="3.90.190.10">
    <property type="entry name" value="Protein tyrosine phosphatase superfamily"/>
    <property type="match status" value="1"/>
</dbReference>
<organism evidence="3">
    <name type="scientific">Caenorhabditis brenneri</name>
    <name type="common">Nematode worm</name>
    <dbReference type="NCBI Taxonomy" id="135651"/>
    <lineage>
        <taxon>Eukaryota</taxon>
        <taxon>Metazoa</taxon>
        <taxon>Ecdysozoa</taxon>
        <taxon>Nematoda</taxon>
        <taxon>Chromadorea</taxon>
        <taxon>Rhabditida</taxon>
        <taxon>Rhabditina</taxon>
        <taxon>Rhabditomorpha</taxon>
        <taxon>Rhabditoidea</taxon>
        <taxon>Rhabditidae</taxon>
        <taxon>Peloderinae</taxon>
        <taxon>Caenorhabditis</taxon>
    </lineage>
</organism>
<feature type="compositionally biased region" description="Low complexity" evidence="1">
    <location>
        <begin position="59"/>
        <end position="71"/>
    </location>
</feature>
<keyword evidence="3" id="KW-1185">Reference proteome</keyword>
<proteinExistence type="predicted"/>
<sequence length="303" mass="34130">MDSIPRRAKFRVGKMINSAVAVVNSSTLRRRSHFARSATTNSYGPIPIDGEGSSPLMYSSQRSNSTTSSTNSIVSIPGVGAVSNLIKVRSLEQSMESELNQITLSEINERGEIVPYNSSDIVTPKQTAKEEEDAILGQFIKIVEFMYITDNLELLDLKKLEKAKITHVISVGHNFEGHDFSATSFLLFHEIDVESSQSFKILFNKFDRVNCFIENARKVVQKAVIYCPHIQFAYFVAAVFNSDYYDLEIGKTVNHLMKNTGTNWVEIPKGYVDILKEWRKLCSERRSQSATERKLGLSISILK</sequence>